<dbReference type="EMBL" id="CP074132">
    <property type="protein sequence ID" value="QUX31562.1"/>
    <property type="molecule type" value="Genomic_DNA"/>
</dbReference>
<evidence type="ECO:0000259" key="1">
    <source>
        <dbReference type="Pfam" id="PF04149"/>
    </source>
</evidence>
<organism evidence="2 3">
    <name type="scientific">Nocardiopsis akebiae</name>
    <dbReference type="NCBI Taxonomy" id="2831968"/>
    <lineage>
        <taxon>Bacteria</taxon>
        <taxon>Bacillati</taxon>
        <taxon>Actinomycetota</taxon>
        <taxon>Actinomycetes</taxon>
        <taxon>Streptosporangiales</taxon>
        <taxon>Nocardiopsidaceae</taxon>
        <taxon>Nocardiopsis</taxon>
    </lineage>
</organism>
<evidence type="ECO:0000313" key="2">
    <source>
        <dbReference type="EMBL" id="QUX31562.1"/>
    </source>
</evidence>
<accession>A0ABX8CAW9</accession>
<dbReference type="InterPro" id="IPR007278">
    <property type="entry name" value="DUF397"/>
</dbReference>
<evidence type="ECO:0000313" key="3">
    <source>
        <dbReference type="Proteomes" id="UP000678016"/>
    </source>
</evidence>
<gene>
    <name evidence="2" type="ORF">KGD83_02290</name>
</gene>
<dbReference type="Pfam" id="PF04149">
    <property type="entry name" value="DUF397"/>
    <property type="match status" value="1"/>
</dbReference>
<name>A0ABX8CAW9_9ACTN</name>
<feature type="domain" description="DUF397" evidence="1">
    <location>
        <begin position="12"/>
        <end position="64"/>
    </location>
</feature>
<dbReference type="Proteomes" id="UP000678016">
    <property type="component" value="Chromosome"/>
</dbReference>
<proteinExistence type="predicted"/>
<sequence>MLESQSAILSRAAWRKASYSADQTACVEVADTPAFSAVRDTQNRDLSTLAFGPTEWQAFLDTAKGGNR</sequence>
<reference evidence="3" key="1">
    <citation type="submission" date="2021-05" db="EMBL/GenBank/DDBJ databases">
        <title>Direct Submission.</title>
        <authorList>
            <person name="Li K."/>
            <person name="Gao J."/>
        </authorList>
    </citation>
    <scope>NUCLEOTIDE SEQUENCE [LARGE SCALE GENOMIC DNA]</scope>
    <source>
        <strain evidence="3">HDS12</strain>
    </source>
</reference>
<keyword evidence="3" id="KW-1185">Reference proteome</keyword>
<protein>
    <submittedName>
        <fullName evidence="2">DUF397 domain-containing protein</fullName>
    </submittedName>
</protein>